<gene>
    <name evidence="2" type="ORF">I7X43_05035</name>
</gene>
<dbReference type="InterPro" id="IPR058063">
    <property type="entry name" value="FFLEE_fam"/>
</dbReference>
<sequence>MSNARTEAILDALEHVEHQRARRAAHPGLAARTEDLKRFQQARFRQAYQDLLHSPRYAGAAGFFLDELYGPRDYSQRDAQFRRIVRPLVRLFPKEVVTTVQTLAELHALSEELDTEMALALREPANASAYVAAWQQVGRAAHRQAQIQLTLQVGQALDRYTHKPLLRQALRMMRGPAAAAGLEDLQRFLECGFDTFRAMQGADEFLARVQQRETAWAQTLFQGDPGGDLRRLMHPESEALT</sequence>
<accession>A0A931NCN6</accession>
<evidence type="ECO:0000313" key="3">
    <source>
        <dbReference type="Proteomes" id="UP000620139"/>
    </source>
</evidence>
<name>A0A931NCN6_9BURK</name>
<dbReference type="RefSeq" id="WP_198099838.1">
    <property type="nucleotide sequence ID" value="NZ_JAEDAL010000002.1"/>
</dbReference>
<dbReference type="InterPro" id="IPR058511">
    <property type="entry name" value="DUF8198"/>
</dbReference>
<evidence type="ECO:0000259" key="1">
    <source>
        <dbReference type="Pfam" id="PF26621"/>
    </source>
</evidence>
<dbReference type="EMBL" id="JAEDAL010000002">
    <property type="protein sequence ID" value="MBH9552212.1"/>
    <property type="molecule type" value="Genomic_DNA"/>
</dbReference>
<dbReference type="NCBIfam" id="NF047641">
    <property type="entry name" value="FFLEE_fam"/>
    <property type="match status" value="1"/>
</dbReference>
<proteinExistence type="predicted"/>
<comment type="caution">
    <text evidence="2">The sequence shown here is derived from an EMBL/GenBank/DDBJ whole genome shotgun (WGS) entry which is preliminary data.</text>
</comment>
<dbReference type="AlphaFoldDB" id="A0A931NCN6"/>
<protein>
    <recommendedName>
        <fullName evidence="1">DUF8198 domain-containing protein</fullName>
    </recommendedName>
</protein>
<dbReference type="Proteomes" id="UP000620139">
    <property type="component" value="Unassembled WGS sequence"/>
</dbReference>
<reference evidence="2" key="1">
    <citation type="submission" date="2020-12" db="EMBL/GenBank/DDBJ databases">
        <title>The genome sequence of Inhella sp. 4Y17.</title>
        <authorList>
            <person name="Liu Y."/>
        </authorList>
    </citation>
    <scope>NUCLEOTIDE SEQUENCE</scope>
    <source>
        <strain evidence="2">4Y10</strain>
    </source>
</reference>
<organism evidence="2 3">
    <name type="scientific">Inhella gelatinilytica</name>
    <dbReference type="NCBI Taxonomy" id="2795030"/>
    <lineage>
        <taxon>Bacteria</taxon>
        <taxon>Pseudomonadati</taxon>
        <taxon>Pseudomonadota</taxon>
        <taxon>Betaproteobacteria</taxon>
        <taxon>Burkholderiales</taxon>
        <taxon>Sphaerotilaceae</taxon>
        <taxon>Inhella</taxon>
    </lineage>
</organism>
<evidence type="ECO:0000313" key="2">
    <source>
        <dbReference type="EMBL" id="MBH9552212.1"/>
    </source>
</evidence>
<feature type="domain" description="DUF8198" evidence="1">
    <location>
        <begin position="20"/>
        <end position="225"/>
    </location>
</feature>
<dbReference type="Pfam" id="PF26621">
    <property type="entry name" value="DUF8198"/>
    <property type="match status" value="1"/>
</dbReference>
<keyword evidence="3" id="KW-1185">Reference proteome</keyword>